<protein>
    <submittedName>
        <fullName evidence="2">Lrp/AsnC family transcriptional regulator</fullName>
    </submittedName>
</protein>
<dbReference type="EMBL" id="CP064981">
    <property type="protein sequence ID" value="QQR92357.1"/>
    <property type="molecule type" value="Genomic_DNA"/>
</dbReference>
<dbReference type="GO" id="GO:0005829">
    <property type="term" value="C:cytosol"/>
    <property type="evidence" value="ECO:0007669"/>
    <property type="project" value="TreeGrafter"/>
</dbReference>
<dbReference type="GO" id="GO:0043565">
    <property type="term" value="F:sequence-specific DNA binding"/>
    <property type="evidence" value="ECO:0007669"/>
    <property type="project" value="TreeGrafter"/>
</dbReference>
<dbReference type="InterPro" id="IPR019888">
    <property type="entry name" value="Tscrpt_reg_AsnC-like"/>
</dbReference>
<dbReference type="GO" id="GO:0043200">
    <property type="term" value="P:response to amino acid"/>
    <property type="evidence" value="ECO:0007669"/>
    <property type="project" value="TreeGrafter"/>
</dbReference>
<dbReference type="PANTHER" id="PTHR30154:SF34">
    <property type="entry name" value="TRANSCRIPTIONAL REGULATOR AZLB"/>
    <property type="match status" value="1"/>
</dbReference>
<accession>A0A7T9DJ86</accession>
<organism evidence="2">
    <name type="scientific">Candidatus Iainarchaeum sp</name>
    <dbReference type="NCBI Taxonomy" id="3101447"/>
    <lineage>
        <taxon>Archaea</taxon>
        <taxon>Candidatus Iainarchaeota</taxon>
        <taxon>Candidatus Iainarchaeia</taxon>
        <taxon>Candidatus Iainarchaeales</taxon>
        <taxon>Candidatus Iainarchaeaceae</taxon>
        <taxon>Candidatus Iainarchaeum</taxon>
    </lineage>
</organism>
<reference evidence="2" key="1">
    <citation type="submission" date="2020-11" db="EMBL/GenBank/DDBJ databases">
        <title>Connecting structure to function with the recovery of over 1000 high-quality activated sludge metagenome-assembled genomes encoding full-length rRNA genes using long-read sequencing.</title>
        <authorList>
            <person name="Singleton C.M."/>
            <person name="Petriglieri F."/>
            <person name="Kristensen J.M."/>
            <person name="Kirkegaard R.H."/>
            <person name="Michaelsen T.Y."/>
            <person name="Andersen M.H."/>
            <person name="Karst S.M."/>
            <person name="Dueholm M.S."/>
            <person name="Nielsen P.H."/>
            <person name="Albertsen M."/>
        </authorList>
    </citation>
    <scope>NUCLEOTIDE SEQUENCE</scope>
    <source>
        <strain evidence="2">Fred_18-Q3-R57-64_BAT3C.431</strain>
    </source>
</reference>
<feature type="region of interest" description="Disordered" evidence="1">
    <location>
        <begin position="197"/>
        <end position="229"/>
    </location>
</feature>
<dbReference type="SUPFAM" id="SSF46785">
    <property type="entry name" value="Winged helix' DNA-binding domain"/>
    <property type="match status" value="1"/>
</dbReference>
<dbReference type="PANTHER" id="PTHR30154">
    <property type="entry name" value="LEUCINE-RESPONSIVE REGULATORY PROTEIN"/>
    <property type="match status" value="1"/>
</dbReference>
<proteinExistence type="predicted"/>
<dbReference type="AlphaFoldDB" id="A0A7T9DJ86"/>
<dbReference type="Proteomes" id="UP000596004">
    <property type="component" value="Chromosome"/>
</dbReference>
<dbReference type="InterPro" id="IPR036388">
    <property type="entry name" value="WH-like_DNA-bd_sf"/>
</dbReference>
<gene>
    <name evidence="2" type="ORF">IPJ89_04340</name>
</gene>
<dbReference type="Pfam" id="PF13412">
    <property type="entry name" value="HTH_24"/>
    <property type="match status" value="1"/>
</dbReference>
<feature type="compositionally biased region" description="Basic and acidic residues" evidence="1">
    <location>
        <begin position="209"/>
        <end position="229"/>
    </location>
</feature>
<dbReference type="InterPro" id="IPR036390">
    <property type="entry name" value="WH_DNA-bd_sf"/>
</dbReference>
<evidence type="ECO:0000313" key="2">
    <source>
        <dbReference type="EMBL" id="QQR92357.1"/>
    </source>
</evidence>
<evidence type="ECO:0000256" key="1">
    <source>
        <dbReference type="SAM" id="MobiDB-lite"/>
    </source>
</evidence>
<sequence>MSSSLSSKERAVFLELSKNARLSDRELAQRLKTSQPTVTRIRSRLLQEQFIDRFMALPNLQKLGLHFQAITFIKAHSPATIKKVVQWVQENPSVVFAGEGEGIRMAQLMVHSLHGDFSEYTAFSKELKEKFAGQLMDVDSFYLDSKSISKFYHWHSVIEERLKKLKEFNDAQAKKLSRRERLSMALQNLSQLKERIPAMPKVGLPGAGKEAKEKEDALALERDGPPKSE</sequence>
<dbReference type="SMART" id="SM00344">
    <property type="entry name" value="HTH_ASNC"/>
    <property type="match status" value="1"/>
</dbReference>
<dbReference type="Gene3D" id="1.10.10.10">
    <property type="entry name" value="Winged helix-like DNA-binding domain superfamily/Winged helix DNA-binding domain"/>
    <property type="match status" value="1"/>
</dbReference>
<name>A0A7T9DJ86_9ARCH</name>